<dbReference type="EMBL" id="GGEC01053432">
    <property type="protein sequence ID" value="MBX33916.1"/>
    <property type="molecule type" value="Transcribed_RNA"/>
</dbReference>
<dbReference type="AlphaFoldDB" id="A0A2P2MUL6"/>
<feature type="transmembrane region" description="Helical" evidence="1">
    <location>
        <begin position="16"/>
        <end position="38"/>
    </location>
</feature>
<organism evidence="2">
    <name type="scientific">Rhizophora mucronata</name>
    <name type="common">Asiatic mangrove</name>
    <dbReference type="NCBI Taxonomy" id="61149"/>
    <lineage>
        <taxon>Eukaryota</taxon>
        <taxon>Viridiplantae</taxon>
        <taxon>Streptophyta</taxon>
        <taxon>Embryophyta</taxon>
        <taxon>Tracheophyta</taxon>
        <taxon>Spermatophyta</taxon>
        <taxon>Magnoliopsida</taxon>
        <taxon>eudicotyledons</taxon>
        <taxon>Gunneridae</taxon>
        <taxon>Pentapetalae</taxon>
        <taxon>rosids</taxon>
        <taxon>fabids</taxon>
        <taxon>Malpighiales</taxon>
        <taxon>Rhizophoraceae</taxon>
        <taxon>Rhizophora</taxon>
    </lineage>
</organism>
<keyword evidence="1" id="KW-0812">Transmembrane</keyword>
<name>A0A2P2MUL6_RHIMU</name>
<protein>
    <submittedName>
        <fullName evidence="2">Uncharacterized protein</fullName>
    </submittedName>
</protein>
<evidence type="ECO:0000313" key="2">
    <source>
        <dbReference type="EMBL" id="MBX33916.1"/>
    </source>
</evidence>
<accession>A0A2P2MUL6</accession>
<evidence type="ECO:0000256" key="1">
    <source>
        <dbReference type="SAM" id="Phobius"/>
    </source>
</evidence>
<keyword evidence="1" id="KW-1133">Transmembrane helix</keyword>
<keyword evidence="1" id="KW-0472">Membrane</keyword>
<proteinExistence type="predicted"/>
<reference evidence="2" key="1">
    <citation type="submission" date="2018-02" db="EMBL/GenBank/DDBJ databases">
        <title>Rhizophora mucronata_Transcriptome.</title>
        <authorList>
            <person name="Meera S.P."/>
            <person name="Sreeshan A."/>
            <person name="Augustine A."/>
        </authorList>
    </citation>
    <scope>NUCLEOTIDE SEQUENCE</scope>
    <source>
        <tissue evidence="2">Leaf</tissue>
    </source>
</reference>
<sequence>MEQFVFGIQQLTGNLIFMKISFILWNSLYLALILFCLLKKN</sequence>